<evidence type="ECO:0000313" key="2">
    <source>
        <dbReference type="Proteomes" id="UP000031338"/>
    </source>
</evidence>
<comment type="caution">
    <text evidence="1">The sequence shown here is derived from an EMBL/GenBank/DDBJ whole genome shotgun (WGS) entry which is preliminary data.</text>
</comment>
<protein>
    <recommendedName>
        <fullName evidence="3">DUF2332 domain-containing protein</fullName>
    </recommendedName>
</protein>
<dbReference type="Pfam" id="PF10094">
    <property type="entry name" value="DUF2332"/>
    <property type="match status" value="1"/>
</dbReference>
<sequence length="397" mass="42647">MVAPPSDTMKDKTLPIAAFAEPFSASAFATGRGAAQLAVEAQKARKFGKMFVAAILESVARVLPQAPSLAHAIDTWPGDLASAGVIFRLNAGLHALARSGKHPGLAAIYSRAQPAQAPEPSLLDRTLSMALHDCEADLLEWMSGPTQTNEVARVAGLAAVLMELDARAPMPTHLLELGSSAGLNLNLRHYSLRLGTHGTGDPASAVSIAPRWIGPSPKGERIDLASAKGVDLNPLDVRRDADSERLHAYIWPGEQVRSERLRAAIAIARVHPPQVERGRAGEWLVRELAAQPPQGERRVIFHSMVTQFLPESDRRMIDWAMAEAGRAASPAAPLVRVGLEWNPGRTAVEVTVTQWNGLPESGHPVVFAECHPYAEWFSWIGPEGREVAAQLQNGVAA</sequence>
<dbReference type="AlphaFoldDB" id="A0A0B8ZRF5"/>
<proteinExistence type="predicted"/>
<dbReference type="PIRSF" id="PIRSF012608">
    <property type="entry name" value="UCP012608"/>
    <property type="match status" value="1"/>
</dbReference>
<evidence type="ECO:0000313" key="1">
    <source>
        <dbReference type="EMBL" id="KHS48777.1"/>
    </source>
</evidence>
<dbReference type="STRING" id="48936.NJ75_00860"/>
<reference evidence="1 2" key="1">
    <citation type="submission" date="2014-10" db="EMBL/GenBank/DDBJ databases">
        <title>Draft genome sequence of Novosphingobium subterraneum DSM 12447.</title>
        <authorList>
            <person name="Gan H.M."/>
            <person name="Gan H.Y."/>
            <person name="Savka M.A."/>
        </authorList>
    </citation>
    <scope>NUCLEOTIDE SEQUENCE [LARGE SCALE GENOMIC DNA]</scope>
    <source>
        <strain evidence="1 2">DSM 12447</strain>
    </source>
</reference>
<gene>
    <name evidence="1" type="ORF">NJ75_00860</name>
</gene>
<evidence type="ECO:0008006" key="3">
    <source>
        <dbReference type="Google" id="ProtNLM"/>
    </source>
</evidence>
<dbReference type="InterPro" id="IPR011200">
    <property type="entry name" value="UCP012608"/>
</dbReference>
<dbReference type="PATRIC" id="fig|48936.3.peg.871"/>
<name>A0A0B8ZRF5_9SPHN</name>
<dbReference type="EMBL" id="JRVC01000003">
    <property type="protein sequence ID" value="KHS48777.1"/>
    <property type="molecule type" value="Genomic_DNA"/>
</dbReference>
<keyword evidence="2" id="KW-1185">Reference proteome</keyword>
<accession>A0A0B8ZRF5</accession>
<dbReference type="Proteomes" id="UP000031338">
    <property type="component" value="Unassembled WGS sequence"/>
</dbReference>
<organism evidence="1 2">
    <name type="scientific">Novosphingobium subterraneum</name>
    <dbReference type="NCBI Taxonomy" id="48936"/>
    <lineage>
        <taxon>Bacteria</taxon>
        <taxon>Pseudomonadati</taxon>
        <taxon>Pseudomonadota</taxon>
        <taxon>Alphaproteobacteria</taxon>
        <taxon>Sphingomonadales</taxon>
        <taxon>Sphingomonadaceae</taxon>
        <taxon>Novosphingobium</taxon>
    </lineage>
</organism>